<keyword evidence="11" id="KW-0408">Iron</keyword>
<evidence type="ECO:0000256" key="8">
    <source>
        <dbReference type="ARBA" id="ARBA00022792"/>
    </source>
</evidence>
<evidence type="ECO:0000256" key="6">
    <source>
        <dbReference type="ARBA" id="ARBA00022692"/>
    </source>
</evidence>
<evidence type="ECO:0000256" key="14">
    <source>
        <dbReference type="SAM" id="Phobius"/>
    </source>
</evidence>
<evidence type="ECO:0000256" key="3">
    <source>
        <dbReference type="ARBA" id="ARBA00022448"/>
    </source>
</evidence>
<dbReference type="Pfam" id="PF00032">
    <property type="entry name" value="Cytochrom_B_C"/>
    <property type="match status" value="1"/>
</dbReference>
<dbReference type="OrthoDB" id="244at2759"/>
<evidence type="ECO:0000256" key="10">
    <source>
        <dbReference type="ARBA" id="ARBA00022989"/>
    </source>
</evidence>
<keyword evidence="4" id="KW-0349">Heme</keyword>
<dbReference type="PROSITE" id="PS51003">
    <property type="entry name" value="CYTB_CTER"/>
    <property type="match status" value="1"/>
</dbReference>
<dbReference type="InterPro" id="IPR027387">
    <property type="entry name" value="Cytb/b6-like_sf"/>
</dbReference>
<dbReference type="GO" id="GO:0016491">
    <property type="term" value="F:oxidoreductase activity"/>
    <property type="evidence" value="ECO:0007669"/>
    <property type="project" value="UniProtKB-UniRule"/>
</dbReference>
<keyword evidence="7" id="KW-0479">Metal-binding</keyword>
<feature type="transmembrane region" description="Helical" evidence="14">
    <location>
        <begin position="12"/>
        <end position="30"/>
    </location>
</feature>
<dbReference type="VEuPathDB" id="ToxoDB:BESB_062020"/>
<dbReference type="GeneID" id="40311130"/>
<evidence type="ECO:0000256" key="12">
    <source>
        <dbReference type="ARBA" id="ARBA00023128"/>
    </source>
</evidence>
<dbReference type="AlphaFoldDB" id="A0A2A9MBH0"/>
<dbReference type="InterPro" id="IPR005798">
    <property type="entry name" value="Cyt_b/b6_C"/>
</dbReference>
<accession>A0A2A9MBH0</accession>
<evidence type="ECO:0000256" key="2">
    <source>
        <dbReference type="ARBA" id="ARBA00013531"/>
    </source>
</evidence>
<evidence type="ECO:0000256" key="13">
    <source>
        <dbReference type="ARBA" id="ARBA00023136"/>
    </source>
</evidence>
<dbReference type="GO" id="GO:0046872">
    <property type="term" value="F:metal ion binding"/>
    <property type="evidence" value="ECO:0007669"/>
    <property type="project" value="UniProtKB-KW"/>
</dbReference>
<protein>
    <recommendedName>
        <fullName evidence="2">Cytochrome b</fullName>
    </recommendedName>
</protein>
<dbReference type="SUPFAM" id="SSF81648">
    <property type="entry name" value="a domain/subunit of cytochrome bc1 complex (Ubiquinol-cytochrome c reductase)"/>
    <property type="match status" value="1"/>
</dbReference>
<evidence type="ECO:0000259" key="15">
    <source>
        <dbReference type="PROSITE" id="PS51003"/>
    </source>
</evidence>
<dbReference type="RefSeq" id="XP_029219324.1">
    <property type="nucleotide sequence ID" value="XM_029364616.1"/>
</dbReference>
<dbReference type="KEGG" id="bbes:BESB_062020"/>
<dbReference type="EMBL" id="NWUJ01000005">
    <property type="protein sequence ID" value="PFH35315.1"/>
    <property type="molecule type" value="Genomic_DNA"/>
</dbReference>
<name>A0A2A9MBH0_BESBE</name>
<keyword evidence="12" id="KW-0496">Mitochondrion</keyword>
<feature type="domain" description="Cytochrome b/b6 C-terminal region profile" evidence="15">
    <location>
        <begin position="1"/>
        <end position="136"/>
    </location>
</feature>
<keyword evidence="13 14" id="KW-0472">Membrane</keyword>
<keyword evidence="8" id="KW-0999">Mitochondrion inner membrane</keyword>
<dbReference type="Proteomes" id="UP000224006">
    <property type="component" value="Chromosome V"/>
</dbReference>
<comment type="subcellular location">
    <subcellularLocation>
        <location evidence="1">Mitochondrion inner membrane</location>
        <topology evidence="1">Multi-pass membrane protein</topology>
    </subcellularLocation>
</comment>
<keyword evidence="3" id="KW-0813">Transport</keyword>
<evidence type="ECO:0000256" key="4">
    <source>
        <dbReference type="ARBA" id="ARBA00022617"/>
    </source>
</evidence>
<evidence type="ECO:0000256" key="5">
    <source>
        <dbReference type="ARBA" id="ARBA00022660"/>
    </source>
</evidence>
<keyword evidence="10 14" id="KW-1133">Transmembrane helix</keyword>
<dbReference type="GO" id="GO:0009055">
    <property type="term" value="F:electron transfer activity"/>
    <property type="evidence" value="ECO:0007669"/>
    <property type="project" value="InterPro"/>
</dbReference>
<dbReference type="GO" id="GO:0005743">
    <property type="term" value="C:mitochondrial inner membrane"/>
    <property type="evidence" value="ECO:0007669"/>
    <property type="project" value="UniProtKB-SubCell"/>
</dbReference>
<keyword evidence="17" id="KW-1185">Reference proteome</keyword>
<dbReference type="GO" id="GO:0022900">
    <property type="term" value="P:electron transport chain"/>
    <property type="evidence" value="ECO:0007669"/>
    <property type="project" value="UniProtKB-UniRule"/>
</dbReference>
<keyword evidence="5" id="KW-0679">Respiratory chain</keyword>
<reference evidence="16 17" key="1">
    <citation type="submission" date="2017-09" db="EMBL/GenBank/DDBJ databases">
        <title>Genome sequencing of Besnoitia besnoiti strain Bb-Ger1.</title>
        <authorList>
            <person name="Schares G."/>
            <person name="Venepally P."/>
            <person name="Lorenzi H.A."/>
        </authorList>
    </citation>
    <scope>NUCLEOTIDE SEQUENCE [LARGE SCALE GENOMIC DNA]</scope>
    <source>
        <strain evidence="16 17">Bb-Ger1</strain>
    </source>
</reference>
<evidence type="ECO:0000256" key="7">
    <source>
        <dbReference type="ARBA" id="ARBA00022723"/>
    </source>
</evidence>
<feature type="transmembrane region" description="Helical" evidence="14">
    <location>
        <begin position="37"/>
        <end position="54"/>
    </location>
</feature>
<sequence>MQEVGDPFFQYYFVLHIIPEWYFLAYYALLKGDPSKTGGLLVLMSSLTNLALLSEIRALNTRMLIQQHFMTRNVLSGWVTIGVYSMIFLIIIGSTIPQATCIFYGRLATIVYLTTGLILCLYQINSFSDYSFQANMITILLKSNTFSCLKQVVFSILGTIMSLFIRFKFIQFRIADHLYRDDGYL</sequence>
<evidence type="ECO:0000256" key="9">
    <source>
        <dbReference type="ARBA" id="ARBA00022982"/>
    </source>
</evidence>
<dbReference type="STRING" id="94643.A0A2A9MBH0"/>
<keyword evidence="6 14" id="KW-0812">Transmembrane</keyword>
<gene>
    <name evidence="16" type="ORF">BESB_062020</name>
</gene>
<feature type="transmembrane region" description="Helical" evidence="14">
    <location>
        <begin position="144"/>
        <end position="165"/>
    </location>
</feature>
<evidence type="ECO:0000256" key="11">
    <source>
        <dbReference type="ARBA" id="ARBA00023004"/>
    </source>
</evidence>
<feature type="transmembrane region" description="Helical" evidence="14">
    <location>
        <begin position="103"/>
        <end position="124"/>
    </location>
</feature>
<evidence type="ECO:0000256" key="1">
    <source>
        <dbReference type="ARBA" id="ARBA00004448"/>
    </source>
</evidence>
<keyword evidence="9" id="KW-0249">Electron transport</keyword>
<dbReference type="Gene3D" id="1.20.810.10">
    <property type="entry name" value="Cytochrome Bc1 Complex, Chain C"/>
    <property type="match status" value="1"/>
</dbReference>
<dbReference type="InterPro" id="IPR036150">
    <property type="entry name" value="Cyt_b/b6_C_sf"/>
</dbReference>
<feature type="transmembrane region" description="Helical" evidence="14">
    <location>
        <begin position="74"/>
        <end position="96"/>
    </location>
</feature>
<proteinExistence type="predicted"/>
<comment type="caution">
    <text evidence="16">The sequence shown here is derived from an EMBL/GenBank/DDBJ whole genome shotgun (WGS) entry which is preliminary data.</text>
</comment>
<evidence type="ECO:0000313" key="17">
    <source>
        <dbReference type="Proteomes" id="UP000224006"/>
    </source>
</evidence>
<organism evidence="16 17">
    <name type="scientific">Besnoitia besnoiti</name>
    <name type="common">Apicomplexan protozoan</name>
    <dbReference type="NCBI Taxonomy" id="94643"/>
    <lineage>
        <taxon>Eukaryota</taxon>
        <taxon>Sar</taxon>
        <taxon>Alveolata</taxon>
        <taxon>Apicomplexa</taxon>
        <taxon>Conoidasida</taxon>
        <taxon>Coccidia</taxon>
        <taxon>Eucoccidiorida</taxon>
        <taxon>Eimeriorina</taxon>
        <taxon>Sarcocystidae</taxon>
        <taxon>Besnoitia</taxon>
    </lineage>
</organism>
<evidence type="ECO:0000313" key="16">
    <source>
        <dbReference type="EMBL" id="PFH35315.1"/>
    </source>
</evidence>